<dbReference type="SMART" id="SM00382">
    <property type="entry name" value="AAA"/>
    <property type="match status" value="1"/>
</dbReference>
<organism evidence="12 13">
    <name type="scientific">Salinisphaera shabanensis E1L3A</name>
    <dbReference type="NCBI Taxonomy" id="1033802"/>
    <lineage>
        <taxon>Bacteria</taxon>
        <taxon>Pseudomonadati</taxon>
        <taxon>Pseudomonadota</taxon>
        <taxon>Gammaproteobacteria</taxon>
        <taxon>Salinisphaerales</taxon>
        <taxon>Salinisphaeraceae</taxon>
        <taxon>Salinisphaera</taxon>
    </lineage>
</organism>
<accession>U2E0V3</accession>
<evidence type="ECO:0000259" key="10">
    <source>
        <dbReference type="PROSITE" id="PS50893"/>
    </source>
</evidence>
<feature type="transmembrane region" description="Helical" evidence="9">
    <location>
        <begin position="240"/>
        <end position="258"/>
    </location>
</feature>
<keyword evidence="13" id="KW-1185">Reference proteome</keyword>
<dbReference type="InterPro" id="IPR039421">
    <property type="entry name" value="Type_1_exporter"/>
</dbReference>
<dbReference type="EMBL" id="AFNV02000035">
    <property type="protein sequence ID" value="ERJ17546.1"/>
    <property type="molecule type" value="Genomic_DNA"/>
</dbReference>
<dbReference type="GO" id="GO:0005524">
    <property type="term" value="F:ATP binding"/>
    <property type="evidence" value="ECO:0007669"/>
    <property type="project" value="UniProtKB-KW"/>
</dbReference>
<gene>
    <name evidence="12" type="ORF">SSPSH_003651</name>
</gene>
<evidence type="ECO:0000256" key="8">
    <source>
        <dbReference type="ARBA" id="ARBA00023136"/>
    </source>
</evidence>
<evidence type="ECO:0000256" key="9">
    <source>
        <dbReference type="SAM" id="Phobius"/>
    </source>
</evidence>
<feature type="domain" description="ABC transporter" evidence="10">
    <location>
        <begin position="347"/>
        <end position="585"/>
    </location>
</feature>
<reference evidence="12 13" key="2">
    <citation type="journal article" date="2013" name="PLoS ONE">
        <title>INDIGO - INtegrated Data Warehouse of MIcrobial GenOmes with Examples from the Red Sea Extremophiles.</title>
        <authorList>
            <person name="Alam I."/>
            <person name="Antunes A."/>
            <person name="Kamau A.A."/>
            <person name="Ba Alawi W."/>
            <person name="Kalkatawi M."/>
            <person name="Stingl U."/>
            <person name="Bajic V.B."/>
        </authorList>
    </citation>
    <scope>NUCLEOTIDE SEQUENCE [LARGE SCALE GENOMIC DNA]</scope>
    <source>
        <strain evidence="12 13">E1L3A</strain>
    </source>
</reference>
<dbReference type="PROSITE" id="PS50929">
    <property type="entry name" value="ABC_TM1F"/>
    <property type="match status" value="1"/>
</dbReference>
<feature type="transmembrane region" description="Helical" evidence="9">
    <location>
        <begin position="49"/>
        <end position="75"/>
    </location>
</feature>
<name>U2E0V3_9GAMM</name>
<keyword evidence="5" id="KW-0547">Nucleotide-binding</keyword>
<evidence type="ECO:0000256" key="1">
    <source>
        <dbReference type="ARBA" id="ARBA00004651"/>
    </source>
</evidence>
<dbReference type="STRING" id="1033802.SSPSH_003651"/>
<evidence type="ECO:0000256" key="4">
    <source>
        <dbReference type="ARBA" id="ARBA00022692"/>
    </source>
</evidence>
<dbReference type="InterPro" id="IPR011527">
    <property type="entry name" value="ABC1_TM_dom"/>
</dbReference>
<keyword evidence="8 9" id="KW-0472">Membrane</keyword>
<evidence type="ECO:0000256" key="2">
    <source>
        <dbReference type="ARBA" id="ARBA00022448"/>
    </source>
</evidence>
<dbReference type="GO" id="GO:0140359">
    <property type="term" value="F:ABC-type transporter activity"/>
    <property type="evidence" value="ECO:0007669"/>
    <property type="project" value="InterPro"/>
</dbReference>
<dbReference type="FunFam" id="3.40.50.300:FF:000221">
    <property type="entry name" value="Multidrug ABC transporter ATP-binding protein"/>
    <property type="match status" value="1"/>
</dbReference>
<dbReference type="PANTHER" id="PTHR24221">
    <property type="entry name" value="ATP-BINDING CASSETTE SUB-FAMILY B"/>
    <property type="match status" value="1"/>
</dbReference>
<keyword evidence="6 12" id="KW-0067">ATP-binding</keyword>
<dbReference type="InterPro" id="IPR017871">
    <property type="entry name" value="ABC_transporter-like_CS"/>
</dbReference>
<feature type="transmembrane region" description="Helical" evidence="9">
    <location>
        <begin position="125"/>
        <end position="146"/>
    </location>
</feature>
<dbReference type="Proteomes" id="UP000006242">
    <property type="component" value="Unassembled WGS sequence"/>
</dbReference>
<dbReference type="Pfam" id="PF00664">
    <property type="entry name" value="ABC_membrane"/>
    <property type="match status" value="1"/>
</dbReference>
<feature type="transmembrane region" description="Helical" evidence="9">
    <location>
        <begin position="152"/>
        <end position="172"/>
    </location>
</feature>
<dbReference type="PROSITE" id="PS00211">
    <property type="entry name" value="ABC_TRANSPORTER_1"/>
    <property type="match status" value="1"/>
</dbReference>
<dbReference type="GO" id="GO:0005886">
    <property type="term" value="C:plasma membrane"/>
    <property type="evidence" value="ECO:0007669"/>
    <property type="project" value="UniProtKB-SubCell"/>
</dbReference>
<comment type="subcellular location">
    <subcellularLocation>
        <location evidence="1">Cell membrane</location>
        <topology evidence="1">Multi-pass membrane protein</topology>
    </subcellularLocation>
</comment>
<keyword evidence="3" id="KW-1003">Cell membrane</keyword>
<evidence type="ECO:0000256" key="7">
    <source>
        <dbReference type="ARBA" id="ARBA00022989"/>
    </source>
</evidence>
<sequence length="592" mass="64346">MLFMGILQMAGVGVILPFVSLLSDPTKIQDNAVLEWLYGALGFASTDSFLIFIGSILLFVLVASNAVTALTIWLMTRFSWSVQKRISTRLLNGYLHQPYETFLNRNSADTGKNILIESQQFANGVLMPALKSLAFGITATMIVGFLFWLEPILAMVVTLIFGLAYLLVYLTVRRALLRIGRARMSANTKRFQAVSEAFGSVKEVKVMGREAHFLQRYEPAAGVFAQSMATSQVLGQVPRYAIEGLGFGVVMGSMLFLLASGNGLQSALPLASAFVVAGYRLLPALQNVYQGFAQWRFNQSVLDTLQKDLAAHEPPAQAGKTEGAERFEVKAEGSQGRQKALLFEKAIELRGVTYSYPMADAPSLDNVSLTIPRNSFVALTGATGAGKTTLADIILGLLDPSSGELVVDGTVVTPLNRAEWQSQLGYVPQDIYLTDSTIGSNIAYGLAEGDIDLRAVERAARIANIHDFILDKLPNGYDTVVGERGVRLSGGQRQRIGIARALYHDPAIIVLDEATSALDNETERRIVDELDAMRGGRTLIVIAHRLTTVQKCHEVFVLDNGRIAASGPYSQLVAQSTEFRKLAQADLSADGQ</sequence>
<dbReference type="Gene3D" id="1.20.1560.10">
    <property type="entry name" value="ABC transporter type 1, transmembrane domain"/>
    <property type="match status" value="2"/>
</dbReference>
<evidence type="ECO:0000313" key="13">
    <source>
        <dbReference type="Proteomes" id="UP000006242"/>
    </source>
</evidence>
<dbReference type="eggNOG" id="COG1132">
    <property type="taxonomic scope" value="Bacteria"/>
</dbReference>
<proteinExistence type="predicted"/>
<evidence type="ECO:0000256" key="6">
    <source>
        <dbReference type="ARBA" id="ARBA00022840"/>
    </source>
</evidence>
<dbReference type="InterPro" id="IPR036640">
    <property type="entry name" value="ABC1_TM_sf"/>
</dbReference>
<dbReference type="AlphaFoldDB" id="U2E0V3"/>
<keyword evidence="7 9" id="KW-1133">Transmembrane helix</keyword>
<dbReference type="Gene3D" id="3.40.50.300">
    <property type="entry name" value="P-loop containing nucleotide triphosphate hydrolases"/>
    <property type="match status" value="1"/>
</dbReference>
<evidence type="ECO:0000313" key="12">
    <source>
        <dbReference type="EMBL" id="ERJ17546.1"/>
    </source>
</evidence>
<reference evidence="12 13" key="1">
    <citation type="journal article" date="2011" name="J. Bacteriol.">
        <title>Genome sequence of Salinisphaera shabanensis, a gammaproteobacterium from the harsh, variable environment of the brine-seawater interface of the Shaban Deep in the Red Sea.</title>
        <authorList>
            <person name="Antunes A."/>
            <person name="Alam I."/>
            <person name="Bajic V.B."/>
            <person name="Stingl U."/>
        </authorList>
    </citation>
    <scope>NUCLEOTIDE SEQUENCE [LARGE SCALE GENOMIC DNA]</scope>
    <source>
        <strain evidence="12 13">E1L3A</strain>
    </source>
</reference>
<evidence type="ECO:0000256" key="5">
    <source>
        <dbReference type="ARBA" id="ARBA00022741"/>
    </source>
</evidence>
<dbReference type="InterPro" id="IPR003593">
    <property type="entry name" value="AAA+_ATPase"/>
</dbReference>
<protein>
    <submittedName>
        <fullName evidence="12">ATP-binding protein of ABC transporter</fullName>
    </submittedName>
</protein>
<keyword evidence="2" id="KW-0813">Transport</keyword>
<dbReference type="Pfam" id="PF00005">
    <property type="entry name" value="ABC_tran"/>
    <property type="match status" value="1"/>
</dbReference>
<dbReference type="PROSITE" id="PS50893">
    <property type="entry name" value="ABC_TRANSPORTER_2"/>
    <property type="match status" value="1"/>
</dbReference>
<feature type="domain" description="ABC transmembrane type-1" evidence="11">
    <location>
        <begin position="1"/>
        <end position="288"/>
    </location>
</feature>
<dbReference type="SUPFAM" id="SSF52540">
    <property type="entry name" value="P-loop containing nucleoside triphosphate hydrolases"/>
    <property type="match status" value="1"/>
</dbReference>
<dbReference type="PANTHER" id="PTHR24221:SF654">
    <property type="entry name" value="ATP-BINDING CASSETTE SUB-FAMILY B MEMBER 6"/>
    <property type="match status" value="1"/>
</dbReference>
<dbReference type="InterPro" id="IPR003439">
    <property type="entry name" value="ABC_transporter-like_ATP-bd"/>
</dbReference>
<dbReference type="InterPro" id="IPR027417">
    <property type="entry name" value="P-loop_NTPase"/>
</dbReference>
<dbReference type="GO" id="GO:0034040">
    <property type="term" value="F:ATPase-coupled lipid transmembrane transporter activity"/>
    <property type="evidence" value="ECO:0007669"/>
    <property type="project" value="TreeGrafter"/>
</dbReference>
<keyword evidence="4 9" id="KW-0812">Transmembrane</keyword>
<dbReference type="SUPFAM" id="SSF90123">
    <property type="entry name" value="ABC transporter transmembrane region"/>
    <property type="match status" value="1"/>
</dbReference>
<evidence type="ECO:0000259" key="11">
    <source>
        <dbReference type="PROSITE" id="PS50929"/>
    </source>
</evidence>
<comment type="caution">
    <text evidence="12">The sequence shown here is derived from an EMBL/GenBank/DDBJ whole genome shotgun (WGS) entry which is preliminary data.</text>
</comment>
<dbReference type="GO" id="GO:0016887">
    <property type="term" value="F:ATP hydrolysis activity"/>
    <property type="evidence" value="ECO:0007669"/>
    <property type="project" value="InterPro"/>
</dbReference>
<evidence type="ECO:0000256" key="3">
    <source>
        <dbReference type="ARBA" id="ARBA00022475"/>
    </source>
</evidence>